<gene>
    <name evidence="1" type="ORF">BK816_07720</name>
</gene>
<dbReference type="EMBL" id="CP017812">
    <property type="protein sequence ID" value="AOZ73532.1"/>
    <property type="molecule type" value="Genomic_DNA"/>
</dbReference>
<protein>
    <submittedName>
        <fullName evidence="1">Uncharacterized protein</fullName>
    </submittedName>
</protein>
<reference evidence="1 2" key="1">
    <citation type="submission" date="2016-10" db="EMBL/GenBank/DDBJ databases">
        <title>Actinomyces aegypiusis sp. nov., isolated from the Aegypius monachus in Qinghai Tibet Plateau China.</title>
        <authorList>
            <person name="Wang Y."/>
        </authorList>
    </citation>
    <scope>NUCLEOTIDE SEQUENCE [LARGE SCALE GENOMIC DNA]</scope>
    <source>
        <strain evidence="1 2">VUL4_3</strain>
    </source>
</reference>
<keyword evidence="2" id="KW-1185">Reference proteome</keyword>
<dbReference type="KEGG" id="avu:BK816_07720"/>
<dbReference type="Proteomes" id="UP000176288">
    <property type="component" value="Chromosome"/>
</dbReference>
<name>A0A1D9MML4_9ACTO</name>
<proteinExistence type="predicted"/>
<organism evidence="1 2">
    <name type="scientific">Boudabousia tangfeifanii</name>
    <dbReference type="NCBI Taxonomy" id="1912795"/>
    <lineage>
        <taxon>Bacteria</taxon>
        <taxon>Bacillati</taxon>
        <taxon>Actinomycetota</taxon>
        <taxon>Actinomycetes</taxon>
        <taxon>Actinomycetales</taxon>
        <taxon>Actinomycetaceae</taxon>
        <taxon>Boudabousia</taxon>
    </lineage>
</organism>
<dbReference type="RefSeq" id="WP_071164995.1">
    <property type="nucleotide sequence ID" value="NZ_CP017812.1"/>
</dbReference>
<accession>A0A1D9MML4</accession>
<evidence type="ECO:0000313" key="1">
    <source>
        <dbReference type="EMBL" id="AOZ73532.1"/>
    </source>
</evidence>
<evidence type="ECO:0000313" key="2">
    <source>
        <dbReference type="Proteomes" id="UP000176288"/>
    </source>
</evidence>
<sequence>MRQIKTCMFLLSRMVENPLRETEILTQWPTDEQIENYYKQIHQNQTNQQHPAGWGTAIQWYELHLSDPNKAP</sequence>
<dbReference type="AlphaFoldDB" id="A0A1D9MML4"/>